<keyword evidence="2 3" id="KW-0413">Isomerase</keyword>
<dbReference type="SUPFAM" id="SSF75445">
    <property type="entry name" value="D-ribose-5-phosphate isomerase (RpiA), lid domain"/>
    <property type="match status" value="1"/>
</dbReference>
<comment type="subunit">
    <text evidence="3">Homodimer.</text>
</comment>
<dbReference type="Gene3D" id="3.30.70.260">
    <property type="match status" value="1"/>
</dbReference>
<dbReference type="GO" id="GO:0009052">
    <property type="term" value="P:pentose-phosphate shunt, non-oxidative branch"/>
    <property type="evidence" value="ECO:0007669"/>
    <property type="project" value="UniProtKB-UniRule"/>
</dbReference>
<name>A0A554A2A4_9BACI</name>
<dbReference type="Gene3D" id="3.40.50.1360">
    <property type="match status" value="1"/>
</dbReference>
<dbReference type="HAMAP" id="MF_00170">
    <property type="entry name" value="Rib_5P_isom_A"/>
    <property type="match status" value="1"/>
</dbReference>
<feature type="binding site" evidence="3">
    <location>
        <begin position="26"/>
        <end position="29"/>
    </location>
    <ligand>
        <name>substrate</name>
    </ligand>
</feature>
<dbReference type="PANTHER" id="PTHR11934">
    <property type="entry name" value="RIBOSE-5-PHOSPHATE ISOMERASE"/>
    <property type="match status" value="1"/>
</dbReference>
<dbReference type="NCBIfam" id="TIGR00021">
    <property type="entry name" value="rpiA"/>
    <property type="match status" value="1"/>
</dbReference>
<dbReference type="OrthoDB" id="5870696at2"/>
<dbReference type="UniPathway" id="UPA00115">
    <property type="reaction ID" value="UER00412"/>
</dbReference>
<evidence type="ECO:0000313" key="4">
    <source>
        <dbReference type="EMBL" id="TSB47818.1"/>
    </source>
</evidence>
<dbReference type="GO" id="GO:0006014">
    <property type="term" value="P:D-ribose metabolic process"/>
    <property type="evidence" value="ECO:0007669"/>
    <property type="project" value="TreeGrafter"/>
</dbReference>
<evidence type="ECO:0000256" key="2">
    <source>
        <dbReference type="ARBA" id="ARBA00023235"/>
    </source>
</evidence>
<dbReference type="EC" id="5.3.1.6" evidence="3"/>
<dbReference type="SUPFAM" id="SSF100950">
    <property type="entry name" value="NagB/RpiA/CoA transferase-like"/>
    <property type="match status" value="1"/>
</dbReference>
<dbReference type="GO" id="GO:0005829">
    <property type="term" value="C:cytosol"/>
    <property type="evidence" value="ECO:0007669"/>
    <property type="project" value="TreeGrafter"/>
</dbReference>
<evidence type="ECO:0000256" key="3">
    <source>
        <dbReference type="HAMAP-Rule" id="MF_00170"/>
    </source>
</evidence>
<feature type="binding site" evidence="3">
    <location>
        <begin position="95"/>
        <end position="98"/>
    </location>
    <ligand>
        <name>substrate</name>
    </ligand>
</feature>
<dbReference type="EMBL" id="VLXZ01000002">
    <property type="protein sequence ID" value="TSB47818.1"/>
    <property type="molecule type" value="Genomic_DNA"/>
</dbReference>
<dbReference type="RefSeq" id="WP_143847403.1">
    <property type="nucleotide sequence ID" value="NZ_VLXZ01000002.1"/>
</dbReference>
<comment type="pathway">
    <text evidence="3">Carbohydrate degradation; pentose phosphate pathway; D-ribose 5-phosphate from D-ribulose 5-phosphate (non-oxidative stage): step 1/1.</text>
</comment>
<dbReference type="InterPro" id="IPR037171">
    <property type="entry name" value="NagB/RpiA_transferase-like"/>
</dbReference>
<feature type="active site" description="Proton acceptor" evidence="3">
    <location>
        <position position="104"/>
    </location>
</feature>
<sequence length="223" mass="24253">MKSQKQQAAEETLKLVKDGTKIGIGSGSTVNEFIVLLGEAVKDGLQIQAVTASQQSKRLAKQHGIPIIDFPEHEKLSIVIDGADEVELSSFQALKGGGGSLVREKLVAAAGETFVLMVDEHKIVQQLGHFTLPVEVIPFGWQKTAERIKQLGGKPQMRKGEEGFFISDNHNYILDCDFGLIKDPNALHQSLKQLVGVVETGLFIDMVDGVYVAGGTGVRYIQR</sequence>
<comment type="caution">
    <text evidence="4">The sequence shown here is derived from an EMBL/GenBank/DDBJ whole genome shotgun (WGS) entry which is preliminary data.</text>
</comment>
<dbReference type="NCBIfam" id="NF001924">
    <property type="entry name" value="PRK00702.1"/>
    <property type="match status" value="1"/>
</dbReference>
<keyword evidence="5" id="KW-1185">Reference proteome</keyword>
<reference evidence="4 5" key="1">
    <citation type="submission" date="2019-07" db="EMBL/GenBank/DDBJ databases">
        <authorList>
            <person name="Park Y.J."/>
            <person name="Jeong S.E."/>
            <person name="Jung H.S."/>
        </authorList>
    </citation>
    <scope>NUCLEOTIDE SEQUENCE [LARGE SCALE GENOMIC DNA]</scope>
    <source>
        <strain evidence="5">P16(2019)</strain>
    </source>
</reference>
<feature type="binding site" evidence="3">
    <location>
        <position position="122"/>
    </location>
    <ligand>
        <name>substrate</name>
    </ligand>
</feature>
<dbReference type="PANTHER" id="PTHR11934:SF0">
    <property type="entry name" value="RIBOSE-5-PHOSPHATE ISOMERASE"/>
    <property type="match status" value="1"/>
</dbReference>
<feature type="binding site" evidence="3">
    <location>
        <begin position="81"/>
        <end position="84"/>
    </location>
    <ligand>
        <name>substrate</name>
    </ligand>
</feature>
<protein>
    <recommendedName>
        <fullName evidence="3">Ribose-5-phosphate isomerase A</fullName>
        <ecNumber evidence="3">5.3.1.6</ecNumber>
    </recommendedName>
    <alternativeName>
        <fullName evidence="3">Phosphoriboisomerase A</fullName>
        <shortName evidence="3">PRI</shortName>
    </alternativeName>
</protein>
<dbReference type="InterPro" id="IPR020672">
    <property type="entry name" value="Ribose5P_isomerase_typA_subgr"/>
</dbReference>
<dbReference type="InterPro" id="IPR004788">
    <property type="entry name" value="Ribose5P_isomerase_type_A"/>
</dbReference>
<comment type="catalytic activity">
    <reaction evidence="1 3">
        <text>aldehydo-D-ribose 5-phosphate = D-ribulose 5-phosphate</text>
        <dbReference type="Rhea" id="RHEA:14657"/>
        <dbReference type="ChEBI" id="CHEBI:58121"/>
        <dbReference type="ChEBI" id="CHEBI:58273"/>
        <dbReference type="EC" id="5.3.1.6"/>
    </reaction>
</comment>
<proteinExistence type="inferred from homology"/>
<dbReference type="Proteomes" id="UP000318521">
    <property type="component" value="Unassembled WGS sequence"/>
</dbReference>
<gene>
    <name evidence="3 4" type="primary">rpiA</name>
    <name evidence="4" type="ORF">FN960_04695</name>
</gene>
<dbReference type="CDD" id="cd01398">
    <property type="entry name" value="RPI_A"/>
    <property type="match status" value="1"/>
</dbReference>
<dbReference type="FunFam" id="3.40.50.1360:FF:000001">
    <property type="entry name" value="Ribose-5-phosphate isomerase A"/>
    <property type="match status" value="1"/>
</dbReference>
<comment type="similarity">
    <text evidence="3">Belongs to the ribose 5-phosphate isomerase family.</text>
</comment>
<dbReference type="Pfam" id="PF06026">
    <property type="entry name" value="Rib_5-P_isom_A"/>
    <property type="match status" value="1"/>
</dbReference>
<evidence type="ECO:0000256" key="1">
    <source>
        <dbReference type="ARBA" id="ARBA00001713"/>
    </source>
</evidence>
<dbReference type="AlphaFoldDB" id="A0A554A2A4"/>
<organism evidence="4 5">
    <name type="scientific">Alkalicoccobacillus porphyridii</name>
    <dbReference type="NCBI Taxonomy" id="2597270"/>
    <lineage>
        <taxon>Bacteria</taxon>
        <taxon>Bacillati</taxon>
        <taxon>Bacillota</taxon>
        <taxon>Bacilli</taxon>
        <taxon>Bacillales</taxon>
        <taxon>Bacillaceae</taxon>
        <taxon>Alkalicoccobacillus</taxon>
    </lineage>
</organism>
<dbReference type="GO" id="GO:0004751">
    <property type="term" value="F:ribose-5-phosphate isomerase activity"/>
    <property type="evidence" value="ECO:0007669"/>
    <property type="project" value="UniProtKB-UniRule"/>
</dbReference>
<evidence type="ECO:0000313" key="5">
    <source>
        <dbReference type="Proteomes" id="UP000318521"/>
    </source>
</evidence>
<comment type="function">
    <text evidence="3">Catalyzes the reversible conversion of ribose-5-phosphate to ribulose 5-phosphate.</text>
</comment>
<accession>A0A554A2A4</accession>